<dbReference type="RefSeq" id="WP_104978968.1">
    <property type="nucleotide sequence ID" value="NZ_CP012673.1"/>
</dbReference>
<sequence length="215" mass="23016">MTCFADFVKVRSLGLWSFLLTAAPLALGGCIVVDGDGHHDRDHHGDVYDDDGHDDQGGATDDGSQEPSEDPLLVAIDTDAVVESEPGEGVGIFVEYAAGGTWTLWTTCDTNTSKVVCSFDLYASVDTSSELFDITGVELEKTDATRLADEGIAYLHAETGADIDAMTFTTTEGAVVRLEAYLDGELQPRFVYWFGNGVLHEGAPSNPLDFEPTSP</sequence>
<dbReference type="OrthoDB" id="5508527at2"/>
<dbReference type="AlphaFoldDB" id="A0A2L0EPD1"/>
<keyword evidence="2" id="KW-0732">Signal</keyword>
<reference evidence="3 4" key="1">
    <citation type="submission" date="2015-09" db="EMBL/GenBank/DDBJ databases">
        <title>Sorangium comparison.</title>
        <authorList>
            <person name="Zaburannyi N."/>
            <person name="Bunk B."/>
            <person name="Overmann J."/>
            <person name="Mueller R."/>
        </authorList>
    </citation>
    <scope>NUCLEOTIDE SEQUENCE [LARGE SCALE GENOMIC DNA]</scope>
    <source>
        <strain evidence="3 4">So ce26</strain>
    </source>
</reference>
<evidence type="ECO:0000256" key="1">
    <source>
        <dbReference type="SAM" id="MobiDB-lite"/>
    </source>
</evidence>
<dbReference type="Proteomes" id="UP000238348">
    <property type="component" value="Chromosome"/>
</dbReference>
<evidence type="ECO:0008006" key="5">
    <source>
        <dbReference type="Google" id="ProtNLM"/>
    </source>
</evidence>
<evidence type="ECO:0000313" key="4">
    <source>
        <dbReference type="Proteomes" id="UP000238348"/>
    </source>
</evidence>
<feature type="signal peptide" evidence="2">
    <location>
        <begin position="1"/>
        <end position="22"/>
    </location>
</feature>
<feature type="region of interest" description="Disordered" evidence="1">
    <location>
        <begin position="42"/>
        <end position="69"/>
    </location>
</feature>
<dbReference type="EMBL" id="CP012673">
    <property type="protein sequence ID" value="AUX41112.1"/>
    <property type="molecule type" value="Genomic_DNA"/>
</dbReference>
<protein>
    <recommendedName>
        <fullName evidence="5">Secreted protein</fullName>
    </recommendedName>
</protein>
<proteinExistence type="predicted"/>
<organism evidence="3 4">
    <name type="scientific">Sorangium cellulosum</name>
    <name type="common">Polyangium cellulosum</name>
    <dbReference type="NCBI Taxonomy" id="56"/>
    <lineage>
        <taxon>Bacteria</taxon>
        <taxon>Pseudomonadati</taxon>
        <taxon>Myxococcota</taxon>
        <taxon>Polyangia</taxon>
        <taxon>Polyangiales</taxon>
        <taxon>Polyangiaceae</taxon>
        <taxon>Sorangium</taxon>
    </lineage>
</organism>
<name>A0A2L0EPD1_SORCE</name>
<evidence type="ECO:0000313" key="3">
    <source>
        <dbReference type="EMBL" id="AUX41112.1"/>
    </source>
</evidence>
<gene>
    <name evidence="3" type="ORF">SOCE26_025170</name>
</gene>
<evidence type="ECO:0000256" key="2">
    <source>
        <dbReference type="SAM" id="SignalP"/>
    </source>
</evidence>
<accession>A0A2L0EPD1</accession>
<feature type="chain" id="PRO_5014707591" description="Secreted protein" evidence="2">
    <location>
        <begin position="23"/>
        <end position="215"/>
    </location>
</feature>